<dbReference type="FunFam" id="2.70.98.10:FF:000014">
    <property type="entry name" value="Aldose 1-epimerase, putative"/>
    <property type="match status" value="1"/>
</dbReference>
<protein>
    <recommendedName>
        <fullName evidence="7">Aldose 1-epimerase</fullName>
    </recommendedName>
</protein>
<dbReference type="RefSeq" id="XP_064664066.1">
    <property type="nucleotide sequence ID" value="XM_064797832.1"/>
</dbReference>
<dbReference type="Pfam" id="PF01263">
    <property type="entry name" value="Aldose_epim"/>
    <property type="match status" value="1"/>
</dbReference>
<evidence type="ECO:0000256" key="2">
    <source>
        <dbReference type="ARBA" id="ARBA00023235"/>
    </source>
</evidence>
<feature type="chain" id="PRO_5043328667" description="Aldose 1-epimerase" evidence="4">
    <location>
        <begin position="21"/>
        <end position="399"/>
    </location>
</feature>
<sequence length="399" mass="44053">MLLLTKPSAAPLLFLATAQAAQRTPAPSPCPDGEYTLSAPGITASFIPYGASLTNLYLPSAHNTTLDVVLGFDNASTYSRSAWHPHLTGVPWRYANRIRNGTFSIDGETFHTDLNHNRGLDTLHGGGEGWDWRIWDVVSHTTDSITFSLVDPDSKEGFPGEVVAEVTYRLTPHQWHIRMTARATEVKTPVMLTSHTYWNLDGWRNTGSAGLVGEHELRMSWAGRRVGVDGILVPTGEILQNEEGGVFDFWSAPKQIGQDLGSDGLEGACGTGCKGYDTCFIFSGSVGCDDGNWRERAVATLKSPWSGCQMDVYTNQQALQVYSCNNMNGTFPLMETQGFFEDAERPRTVQKYGCVVLEVEDWIDGINHPGWGREGRQVFGPGEGGMCFRRCMIFRWIGR</sequence>
<dbReference type="PANTHER" id="PTHR10091">
    <property type="entry name" value="ALDOSE-1-EPIMERASE"/>
    <property type="match status" value="1"/>
</dbReference>
<proteinExistence type="inferred from homology"/>
<dbReference type="GO" id="GO:0006006">
    <property type="term" value="P:glucose metabolic process"/>
    <property type="evidence" value="ECO:0007669"/>
    <property type="project" value="TreeGrafter"/>
</dbReference>
<evidence type="ECO:0000256" key="3">
    <source>
        <dbReference type="ARBA" id="ARBA00023277"/>
    </source>
</evidence>
<name>A0AAV9PQB0_9PEZI</name>
<keyword evidence="2" id="KW-0413">Isomerase</keyword>
<reference evidence="5 6" key="1">
    <citation type="submission" date="2023-08" db="EMBL/GenBank/DDBJ databases">
        <title>Black Yeasts Isolated from many extreme environments.</title>
        <authorList>
            <person name="Coleine C."/>
            <person name="Stajich J.E."/>
            <person name="Selbmann L."/>
        </authorList>
    </citation>
    <scope>NUCLEOTIDE SEQUENCE [LARGE SCALE GENOMIC DNA]</scope>
    <source>
        <strain evidence="5 6">CCFEE 5935</strain>
    </source>
</reference>
<dbReference type="GO" id="GO:0033499">
    <property type="term" value="P:galactose catabolic process via UDP-galactose, Leloir pathway"/>
    <property type="evidence" value="ECO:0007669"/>
    <property type="project" value="TreeGrafter"/>
</dbReference>
<evidence type="ECO:0008006" key="7">
    <source>
        <dbReference type="Google" id="ProtNLM"/>
    </source>
</evidence>
<evidence type="ECO:0000256" key="4">
    <source>
        <dbReference type="SAM" id="SignalP"/>
    </source>
</evidence>
<dbReference type="GO" id="GO:0004034">
    <property type="term" value="F:aldose 1-epimerase activity"/>
    <property type="evidence" value="ECO:0007669"/>
    <property type="project" value="TreeGrafter"/>
</dbReference>
<accession>A0AAV9PQB0</accession>
<organism evidence="5 6">
    <name type="scientific">Saxophila tyrrhenica</name>
    <dbReference type="NCBI Taxonomy" id="1690608"/>
    <lineage>
        <taxon>Eukaryota</taxon>
        <taxon>Fungi</taxon>
        <taxon>Dikarya</taxon>
        <taxon>Ascomycota</taxon>
        <taxon>Pezizomycotina</taxon>
        <taxon>Dothideomycetes</taxon>
        <taxon>Dothideomycetidae</taxon>
        <taxon>Mycosphaerellales</taxon>
        <taxon>Extremaceae</taxon>
        <taxon>Saxophila</taxon>
    </lineage>
</organism>
<dbReference type="Gene3D" id="2.70.98.10">
    <property type="match status" value="1"/>
</dbReference>
<dbReference type="GeneID" id="89921917"/>
<keyword evidence="3" id="KW-0119">Carbohydrate metabolism</keyword>
<dbReference type="Proteomes" id="UP001337655">
    <property type="component" value="Unassembled WGS sequence"/>
</dbReference>
<dbReference type="GO" id="GO:0030246">
    <property type="term" value="F:carbohydrate binding"/>
    <property type="evidence" value="ECO:0007669"/>
    <property type="project" value="InterPro"/>
</dbReference>
<dbReference type="InterPro" id="IPR047215">
    <property type="entry name" value="Galactose_mutarotase-like"/>
</dbReference>
<evidence type="ECO:0000313" key="6">
    <source>
        <dbReference type="Proteomes" id="UP001337655"/>
    </source>
</evidence>
<evidence type="ECO:0000313" key="5">
    <source>
        <dbReference type="EMBL" id="KAK5175428.1"/>
    </source>
</evidence>
<dbReference type="InterPro" id="IPR008183">
    <property type="entry name" value="Aldose_1/G6P_1-epimerase"/>
</dbReference>
<dbReference type="EMBL" id="JAVRRT010000001">
    <property type="protein sequence ID" value="KAK5175428.1"/>
    <property type="molecule type" value="Genomic_DNA"/>
</dbReference>
<keyword evidence="6" id="KW-1185">Reference proteome</keyword>
<dbReference type="InterPro" id="IPR014718">
    <property type="entry name" value="GH-type_carb-bd"/>
</dbReference>
<comment type="similarity">
    <text evidence="1">Belongs to the aldose epimerase family.</text>
</comment>
<comment type="caution">
    <text evidence="5">The sequence shown here is derived from an EMBL/GenBank/DDBJ whole genome shotgun (WGS) entry which is preliminary data.</text>
</comment>
<gene>
    <name evidence="5" type="ORF">LTR77_000567</name>
</gene>
<dbReference type="SUPFAM" id="SSF74650">
    <property type="entry name" value="Galactose mutarotase-like"/>
    <property type="match status" value="1"/>
</dbReference>
<dbReference type="InterPro" id="IPR011013">
    <property type="entry name" value="Gal_mutarotase_sf_dom"/>
</dbReference>
<dbReference type="AlphaFoldDB" id="A0AAV9PQB0"/>
<evidence type="ECO:0000256" key="1">
    <source>
        <dbReference type="ARBA" id="ARBA00006206"/>
    </source>
</evidence>
<dbReference type="PANTHER" id="PTHR10091:SF6">
    <property type="entry name" value="1-EPIMERASE, PUTATIVE (AFU_ORTHOLOGUE AFUA_3G13240)-RELATED"/>
    <property type="match status" value="1"/>
</dbReference>
<feature type="signal peptide" evidence="4">
    <location>
        <begin position="1"/>
        <end position="20"/>
    </location>
</feature>
<dbReference type="CDD" id="cd09019">
    <property type="entry name" value="galactose_mutarotase_like"/>
    <property type="match status" value="1"/>
</dbReference>
<keyword evidence="4" id="KW-0732">Signal</keyword>